<dbReference type="EMBL" id="LR134266">
    <property type="protein sequence ID" value="VED66503.1"/>
    <property type="molecule type" value="Genomic_DNA"/>
</dbReference>
<evidence type="ECO:0000256" key="3">
    <source>
        <dbReference type="ARBA" id="ARBA00022840"/>
    </source>
</evidence>
<evidence type="ECO:0000256" key="1">
    <source>
        <dbReference type="ARBA" id="ARBA00022737"/>
    </source>
</evidence>
<sequence>MKENKHSNQIFDSNREVPSNVFYDVFVFGCKFKHIGLSKSFNQIETEYGCISIDENNQLLFNGQAWSGDFLHNCVAYSLGELNPTYTNIPRNEFIISNLSSSAIKFATKAFIRFKPVSKEFHLLTVFSNGSHIYFNGEKVDTFDGLFRIGDRLVIDGVLIEKRPEQFKMIGLLQKFQLDSKLFIEETLIEEYPLDFPDYRRSPRIFLRPAEDRIRLNSPKNRKEKKRGEILRTIVPPLGMLVMTGAVTIISRRNPVMLLSMGGASLLTAAFSVSSYWTSKKETEKENKQQEENYQNYLVEKESELAKLAEKQKEALEYNYPSVSDLVSLIRSYRSRIYEKMPSHEDFLNVRLGIGDVKSSFHVDFSEREQTDEWEQFVKKEIVEKYKHISQGPIIISLRDQTLGLAGSLVYLNTAIQTILFQIAAMHSYHDVQFVSLLSDEDYKKSWDYWRWLPHFQLDNLNLRGLIHNEQTRDVVLNSFYQIIVKRRQMVRENASKSAKLNFSPHYVLTILDDSYLLGHGLNEFLAEDMTQYGVTVIWGKENLSMLPETATAVIEYQNNETGTLVNDNREYVNQLFVPNKWDKGINDAIHKLANLNHVEVEKNSIPEAISFLELYQAKTVNDLGISSRWSLADTSKTLAVPLGLRGKNDVVYLNLHERAHGPHGLVAGTTGSGKSEILQSYILSLAVNFAPEDVGFLPIDFKGGGMANLFAKLPHLMGAITNLDGAASARALKSIRAELQKRQREFGRFGVNHINAYTKLYKEGKRLAGSQDGKEYPTKPIPHLFLISDEFAELKQNEPEFMTELVSTARIGRSLGVHLILATQKPSGVVDDQIWSNSRFKLALKVADESDSKEIIKTPDAASIIQPGRAYLQVGNNEIYELFQSAWSGANYQPNSSNEKKVDERIWLINDLGQAELLSSDLSAGEDYQDISEDEQTELTAVIDEIAELAESNDAILPDKPWLPPLKSEIVTPSIDYKTNWKEARHLSIPFALLDLPEKQEQRVFDFDLEEYSHFAILGSAGFGKSTALQTFVLNMARMNSPEQLHFYLFDFGTNGLLPLKNLPHVADIVTLQEEEKLVKFIKRIRQELQTRKDLLSEHGVASLAQYEAKSGKFLPVISIILDSFDSIQESSLKDPIESLVAQVLREGASLGIYISMTALRANSFRLAINSNLPTRMALFLVEDNGVREVVGREALIAQEIIGRGQIKTEEGVHEFQIYLPSAGANDIERLTAMEEEIKAMSEEWDGEVPSAIPMLPNVIYLSDFYKKKEVQESLEQLHLPLALDKESTKVVAFEPKKHGYFLIAEDTSQQSECLTHTILEGFKYLEDKVTRVVLNAGGKFTNSQENIDVLVEESEYATFLTELSTEIDERQANGWQQPTFIYIPDAHLLNNHILTSIELFKKMISQGPRNGIYIIFQGIQRSIESGFDEFNKRLRTNIPAGIFGTRVTDQNLVNVKIRIGEPIVPLDEAYYFEVRDIKHIKLNQ</sequence>
<dbReference type="InterPro" id="IPR027417">
    <property type="entry name" value="P-loop_NTPase"/>
</dbReference>
<dbReference type="Proteomes" id="UP000270025">
    <property type="component" value="Chromosome"/>
</dbReference>
<keyword evidence="6" id="KW-1133">Transmembrane helix</keyword>
<dbReference type="KEGG" id="svf:NCTC3166_00287"/>
<dbReference type="GO" id="GO:0005524">
    <property type="term" value="F:ATP binding"/>
    <property type="evidence" value="ECO:0007669"/>
    <property type="project" value="UniProtKB-UniRule"/>
</dbReference>
<keyword evidence="6" id="KW-0472">Membrane</keyword>
<dbReference type="NCBIfam" id="TIGR03928">
    <property type="entry name" value="T7_EssCb_Firm"/>
    <property type="match status" value="1"/>
</dbReference>
<dbReference type="PANTHER" id="PTHR22683:SF1">
    <property type="entry name" value="TYPE VII SECRETION SYSTEM PROTEIN ESSC"/>
    <property type="match status" value="1"/>
</dbReference>
<dbReference type="RefSeq" id="WP_126403709.1">
    <property type="nucleotide sequence ID" value="NZ_LR134266.1"/>
</dbReference>
<keyword evidence="6" id="KW-0812">Transmembrane</keyword>
<keyword evidence="2 4" id="KW-0547">Nucleotide-binding</keyword>
<dbReference type="GO" id="GO:0003677">
    <property type="term" value="F:DNA binding"/>
    <property type="evidence" value="ECO:0007669"/>
    <property type="project" value="InterPro"/>
</dbReference>
<evidence type="ECO:0000259" key="7">
    <source>
        <dbReference type="PROSITE" id="PS50901"/>
    </source>
</evidence>
<evidence type="ECO:0000256" key="5">
    <source>
        <dbReference type="SAM" id="Coils"/>
    </source>
</evidence>
<dbReference type="SUPFAM" id="SSF52540">
    <property type="entry name" value="P-loop containing nucleoside triphosphate hydrolases"/>
    <property type="match status" value="2"/>
</dbReference>
<name>A0A3S4L9D1_9STRE</name>
<feature type="transmembrane region" description="Helical" evidence="6">
    <location>
        <begin position="256"/>
        <end position="278"/>
    </location>
</feature>
<feature type="transmembrane region" description="Helical" evidence="6">
    <location>
        <begin position="230"/>
        <end position="250"/>
    </location>
</feature>
<dbReference type="PANTHER" id="PTHR22683">
    <property type="entry name" value="SPORULATION PROTEIN RELATED"/>
    <property type="match status" value="1"/>
</dbReference>
<keyword evidence="3 4" id="KW-0067">ATP-binding</keyword>
<feature type="binding site" evidence="4">
    <location>
        <begin position="1020"/>
        <end position="1027"/>
    </location>
    <ligand>
        <name>ATP</name>
        <dbReference type="ChEBI" id="CHEBI:30616"/>
    </ligand>
</feature>
<feature type="binding site" evidence="4">
    <location>
        <begin position="669"/>
        <end position="676"/>
    </location>
    <ligand>
        <name>ATP</name>
        <dbReference type="ChEBI" id="CHEBI:30616"/>
    </ligand>
</feature>
<evidence type="ECO:0000256" key="2">
    <source>
        <dbReference type="ARBA" id="ARBA00022741"/>
    </source>
</evidence>
<feature type="domain" description="FtsK" evidence="7">
    <location>
        <begin position="1001"/>
        <end position="1189"/>
    </location>
</feature>
<evidence type="ECO:0000313" key="9">
    <source>
        <dbReference type="Proteomes" id="UP000270025"/>
    </source>
</evidence>
<protein>
    <submittedName>
        <fullName evidence="8">DNA segregation ATPase FtsK/SpoIIIE</fullName>
    </submittedName>
</protein>
<keyword evidence="1" id="KW-0677">Repeat</keyword>
<dbReference type="InterPro" id="IPR002543">
    <property type="entry name" value="FtsK_dom"/>
</dbReference>
<feature type="coiled-coil region" evidence="5">
    <location>
        <begin position="280"/>
        <end position="319"/>
    </location>
</feature>
<evidence type="ECO:0000256" key="6">
    <source>
        <dbReference type="SAM" id="Phobius"/>
    </source>
</evidence>
<evidence type="ECO:0000256" key="4">
    <source>
        <dbReference type="PROSITE-ProRule" id="PRU00289"/>
    </source>
</evidence>
<evidence type="ECO:0000313" key="8">
    <source>
        <dbReference type="EMBL" id="VED66503.1"/>
    </source>
</evidence>
<dbReference type="InterPro" id="IPR050206">
    <property type="entry name" value="FtsK/SpoIIIE/SftA"/>
</dbReference>
<keyword evidence="5" id="KW-0175">Coiled coil</keyword>
<gene>
    <name evidence="8" type="primary">essC</name>
    <name evidence="8" type="ORF">NCTC3166_00287</name>
</gene>
<dbReference type="PROSITE" id="PS50901">
    <property type="entry name" value="FTSK"/>
    <property type="match status" value="2"/>
</dbReference>
<proteinExistence type="predicted"/>
<feature type="transmembrane region" description="Helical" evidence="6">
    <location>
        <begin position="409"/>
        <end position="429"/>
    </location>
</feature>
<dbReference type="GO" id="GO:0016020">
    <property type="term" value="C:membrane"/>
    <property type="evidence" value="ECO:0007669"/>
    <property type="project" value="UniProtKB-SubCell"/>
</dbReference>
<keyword evidence="9" id="KW-1185">Reference proteome</keyword>
<reference evidence="8 9" key="1">
    <citation type="submission" date="2018-12" db="EMBL/GenBank/DDBJ databases">
        <authorList>
            <consortium name="Pathogen Informatics"/>
        </authorList>
    </citation>
    <scope>NUCLEOTIDE SEQUENCE [LARGE SCALE GENOMIC DNA]</scope>
    <source>
        <strain evidence="8 9">NCTC3166</strain>
    </source>
</reference>
<dbReference type="Pfam" id="PF01580">
    <property type="entry name" value="FtsK_SpoIIIE"/>
    <property type="match status" value="2"/>
</dbReference>
<dbReference type="Gene3D" id="3.40.50.300">
    <property type="entry name" value="P-loop containing nucleotide triphosphate hydrolases"/>
    <property type="match status" value="2"/>
</dbReference>
<accession>A0A3S4L9D1</accession>
<dbReference type="CDD" id="cd01127">
    <property type="entry name" value="TrwB_TraG_TraD_VirD4"/>
    <property type="match status" value="1"/>
</dbReference>
<feature type="domain" description="FtsK" evidence="7">
    <location>
        <begin position="648"/>
        <end position="854"/>
    </location>
</feature>
<dbReference type="GO" id="GO:0007059">
    <property type="term" value="P:chromosome segregation"/>
    <property type="evidence" value="ECO:0007669"/>
    <property type="project" value="UniProtKB-KW"/>
</dbReference>
<organism evidence="8 9">
    <name type="scientific">Streptococcus viridans</name>
    <dbReference type="NCBI Taxonomy" id="78535"/>
    <lineage>
        <taxon>Bacteria</taxon>
        <taxon>Bacillati</taxon>
        <taxon>Bacillota</taxon>
        <taxon>Bacilli</taxon>
        <taxon>Lactobacillales</taxon>
        <taxon>Streptococcaceae</taxon>
        <taxon>Streptococcus</taxon>
    </lineage>
</organism>
<dbReference type="InterPro" id="IPR023839">
    <property type="entry name" value="Firmicutes_EssC_C"/>
</dbReference>